<feature type="domain" description="Ice-binding protein C-terminal" evidence="2">
    <location>
        <begin position="184"/>
        <end position="207"/>
    </location>
</feature>
<dbReference type="EMBL" id="FRCX01000009">
    <property type="protein sequence ID" value="SHN37992.1"/>
    <property type="molecule type" value="Genomic_DNA"/>
</dbReference>
<name>A0A1M7R0G1_9BURK</name>
<dbReference type="Proteomes" id="UP000184339">
    <property type="component" value="Unassembled WGS sequence"/>
</dbReference>
<protein>
    <submittedName>
        <fullName evidence="3">PEP-CTERM protein-sorting domain-containing protein/MYXO-CTERM domain-containing protein</fullName>
    </submittedName>
</protein>
<feature type="chain" id="PRO_5013020391" evidence="1">
    <location>
        <begin position="27"/>
        <end position="210"/>
    </location>
</feature>
<dbReference type="RefSeq" id="WP_072787107.1">
    <property type="nucleotide sequence ID" value="NZ_FRCX01000009.1"/>
</dbReference>
<dbReference type="Pfam" id="PF07589">
    <property type="entry name" value="PEP-CTERM"/>
    <property type="match status" value="1"/>
</dbReference>
<gene>
    <name evidence="3" type="ORF">SAMN05192549_10924</name>
</gene>
<dbReference type="NCBIfam" id="NF038129">
    <property type="entry name" value="PEP_NF038129"/>
    <property type="match status" value="1"/>
</dbReference>
<feature type="signal peptide" evidence="1">
    <location>
        <begin position="1"/>
        <end position="26"/>
    </location>
</feature>
<evidence type="ECO:0000313" key="3">
    <source>
        <dbReference type="EMBL" id="SHN37992.1"/>
    </source>
</evidence>
<keyword evidence="4" id="KW-1185">Reference proteome</keyword>
<dbReference type="OrthoDB" id="8756107at2"/>
<evidence type="ECO:0000259" key="2">
    <source>
        <dbReference type="Pfam" id="PF07589"/>
    </source>
</evidence>
<accession>A0A1M7R0G1</accession>
<proteinExistence type="predicted"/>
<evidence type="ECO:0000313" key="4">
    <source>
        <dbReference type="Proteomes" id="UP000184339"/>
    </source>
</evidence>
<dbReference type="InterPro" id="IPR013424">
    <property type="entry name" value="Ice-binding_C"/>
</dbReference>
<dbReference type="NCBIfam" id="TIGR02595">
    <property type="entry name" value="PEP_CTERM"/>
    <property type="match status" value="1"/>
</dbReference>
<sequence length="210" mass="21538">MFNQALNFRRAVMALALAACASLASAAGTLHVELNTGSYGSNGYIDIQLNSSPLGAVSTFANLSNFGNWGSSADAELSNVTGSLLTGFRIENVAGGYNDLFHAVDFSKGKVSFDVAFSGDADPSAQFGSTLSVSLFGSDKQTLLGNSSNVNGSLLSLNWTPSLTPGGQGSVASEVFGSGVVTTPVPEPTTWAMLAGGLALLGFARRRQQA</sequence>
<organism evidence="3 4">
    <name type="scientific">Duganella sacchari</name>
    <dbReference type="NCBI Taxonomy" id="551987"/>
    <lineage>
        <taxon>Bacteria</taxon>
        <taxon>Pseudomonadati</taxon>
        <taxon>Pseudomonadota</taxon>
        <taxon>Betaproteobacteria</taxon>
        <taxon>Burkholderiales</taxon>
        <taxon>Oxalobacteraceae</taxon>
        <taxon>Telluria group</taxon>
        <taxon>Duganella</taxon>
    </lineage>
</organism>
<evidence type="ECO:0000256" key="1">
    <source>
        <dbReference type="SAM" id="SignalP"/>
    </source>
</evidence>
<keyword evidence="1" id="KW-0732">Signal</keyword>
<dbReference type="STRING" id="551987.SAMN05192549_10924"/>
<reference evidence="4" key="1">
    <citation type="submission" date="2016-11" db="EMBL/GenBank/DDBJ databases">
        <authorList>
            <person name="Varghese N."/>
            <person name="Submissions S."/>
        </authorList>
    </citation>
    <scope>NUCLEOTIDE SEQUENCE [LARGE SCALE GENOMIC DNA]</scope>
    <source>
        <strain evidence="4">Sac-22</strain>
    </source>
</reference>
<dbReference type="AlphaFoldDB" id="A0A1M7R0G1"/>